<dbReference type="EMBL" id="CP031700">
    <property type="protein sequence ID" value="QEY27154.1"/>
    <property type="molecule type" value="Genomic_DNA"/>
</dbReference>
<keyword evidence="2" id="KW-1185">Reference proteome</keyword>
<dbReference type="OrthoDB" id="8523324at2"/>
<dbReference type="RefSeq" id="WP_151050793.1">
    <property type="nucleotide sequence ID" value="NZ_CP031700.1"/>
</dbReference>
<evidence type="ECO:0000313" key="1">
    <source>
        <dbReference type="EMBL" id="QEY27154.1"/>
    </source>
</evidence>
<dbReference type="AlphaFoldDB" id="A0A5J6PY24"/>
<dbReference type="Pfam" id="PF06097">
    <property type="entry name" value="DUF945"/>
    <property type="match status" value="1"/>
</dbReference>
<name>A0A5J6PY24_9NEIS</name>
<accession>A0A5J6PY24</accession>
<sequence>MKKLLISLLVIIVLVFAGMPYYLGLKAEESLNAQQQMLSQSGVLTVESYQYERGWFGATETMVVRLNPTLFHNTQKYLPDNIKTLLKEPVTIVNHIKHGPFASGISPVRAYVETEFRYHPDTEKVLTRFFGKQQPVRMNNTVYLNGSGKLDMTVPAFDYEELSGIKLNWQGLTGTVDYQADFASYIQDYLIPAINIKLADKGDIAMENLHVRADTADSSNQLALGSSSLTLDKFSMQWQEGFDYNVKANELVNLVTDLQIGAFINPTGTVPPSKVEVEKLSFNTDTQEVEGWVNSKGRFQFQTLVYGEDRYGPLDINVAAEHLDAQGLLAIKNKMAELATQEMTEEQVQNEVLKTVKNEAAGLFTKNPVLKVETFHFTMPQGDVDVKGEVRFNGLTQADMDDITALVKKIDAEFDMKVPQKLLEDLAVNQASSLFSVNPEDLAAGRASMDDINETLQLMVESTIRSMAGEQYLSLDQGNIQTKIELEQGQLKLNGKVFKTEPEPEFTDADMVPEVAASAP</sequence>
<organism evidence="1 2">
    <name type="scientific">Neisseria zalophi</name>
    <dbReference type="NCBI Taxonomy" id="640030"/>
    <lineage>
        <taxon>Bacteria</taxon>
        <taxon>Pseudomonadati</taxon>
        <taxon>Pseudomonadota</taxon>
        <taxon>Betaproteobacteria</taxon>
        <taxon>Neisseriales</taxon>
        <taxon>Neisseriaceae</taxon>
        <taxon>Neisseria</taxon>
    </lineage>
</organism>
<evidence type="ECO:0000313" key="2">
    <source>
        <dbReference type="Proteomes" id="UP000325713"/>
    </source>
</evidence>
<gene>
    <name evidence="1" type="ORF">D0T92_05000</name>
</gene>
<dbReference type="KEGG" id="nzl:D0T92_05000"/>
<protein>
    <submittedName>
        <fullName evidence="1">DUF945 domain-containing protein</fullName>
    </submittedName>
</protein>
<reference evidence="1 2" key="1">
    <citation type="submission" date="2018-08" db="EMBL/GenBank/DDBJ databases">
        <title>Neisseria zalophi ATCC BAA-2455 complete genome.</title>
        <authorList>
            <person name="Veseli I.A."/>
            <person name="Buttler R."/>
            <person name="Mascarenhas dos Santos A.C."/>
            <person name="Pombert J.-F."/>
        </authorList>
    </citation>
    <scope>NUCLEOTIDE SEQUENCE [LARGE SCALE GENOMIC DNA]</scope>
    <source>
        <strain evidence="1 2">ATCC BAA-2455</strain>
    </source>
</reference>
<dbReference type="InterPro" id="IPR010352">
    <property type="entry name" value="DUF945"/>
</dbReference>
<dbReference type="Proteomes" id="UP000325713">
    <property type="component" value="Chromosome"/>
</dbReference>
<proteinExistence type="predicted"/>